<feature type="region of interest" description="Disordered" evidence="1">
    <location>
        <begin position="169"/>
        <end position="295"/>
    </location>
</feature>
<feature type="compositionally biased region" description="Low complexity" evidence="1">
    <location>
        <begin position="175"/>
        <end position="184"/>
    </location>
</feature>
<dbReference type="Proteomes" id="UP000301870">
    <property type="component" value="Chromosome 16"/>
</dbReference>
<feature type="compositionally biased region" description="Basic and acidic residues" evidence="1">
    <location>
        <begin position="391"/>
        <end position="405"/>
    </location>
</feature>
<feature type="compositionally biased region" description="Basic and acidic residues" evidence="1">
    <location>
        <begin position="284"/>
        <end position="295"/>
    </location>
</feature>
<dbReference type="KEGG" id="sliu:111353558"/>
<reference evidence="3" key="1">
    <citation type="submission" date="2025-08" db="UniProtKB">
        <authorList>
            <consortium name="RefSeq"/>
        </authorList>
    </citation>
    <scope>IDENTIFICATION</scope>
    <source>
        <strain evidence="3">Ishihara</strain>
        <tissue evidence="3">Whole body</tissue>
    </source>
</reference>
<proteinExistence type="predicted"/>
<accession>A0A9J7IPC4</accession>
<feature type="compositionally biased region" description="Low complexity" evidence="1">
    <location>
        <begin position="25"/>
        <end position="34"/>
    </location>
</feature>
<gene>
    <name evidence="3" type="primary">LOC111353558</name>
</gene>
<name>A0A9J7IPC4_SPOLT</name>
<organism evidence="2 3">
    <name type="scientific">Spodoptera litura</name>
    <name type="common">Asian cotton leafworm</name>
    <dbReference type="NCBI Taxonomy" id="69820"/>
    <lineage>
        <taxon>Eukaryota</taxon>
        <taxon>Metazoa</taxon>
        <taxon>Ecdysozoa</taxon>
        <taxon>Arthropoda</taxon>
        <taxon>Hexapoda</taxon>
        <taxon>Insecta</taxon>
        <taxon>Pterygota</taxon>
        <taxon>Neoptera</taxon>
        <taxon>Endopterygota</taxon>
        <taxon>Lepidoptera</taxon>
        <taxon>Glossata</taxon>
        <taxon>Ditrysia</taxon>
        <taxon>Noctuoidea</taxon>
        <taxon>Noctuidae</taxon>
        <taxon>Amphipyrinae</taxon>
        <taxon>Spodoptera</taxon>
    </lineage>
</organism>
<sequence length="436" mass="48425">MLGARLKSWMEAQLGRAKKRKQKQARQTAATTTTGPLPPPHLSSPESAYSTGYSTDGTSPGTAPAPLAAPLVAPPPPPAPPTTHLYHEPAKQRRSNVVVRRCIPEPAPVPVVVCATPSPRPRCRIRTNPWMGATSPSRRRPQNIVHQHSLQCPPTTQPQLHHAPYSLDSHVKYGSRSPHLSPHLSPEPHRSPYYRGGASSDEECRGMRARGRETAILSDADFDSDGDTGLDGGDEDDDETASPGRRRARRRRPPRRPPRSAAMFSGATPPRMRRRNHAPSAPPVRERDPLLEADREAERKYRELIREAEKLLVTVSRAPLEPPHNPRVRELRATEVEAPRRSPERTHITNFMRANSPEPPRRLSPVARRSPLAAPPPPPVARRLTPPSPTDRPHSEPPKRKAYARDEVLQTLEGLRKSLQQQSALLAVQRTRLDSL</sequence>
<feature type="compositionally biased region" description="Polar residues" evidence="1">
    <location>
        <begin position="46"/>
        <end position="61"/>
    </location>
</feature>
<feature type="compositionally biased region" description="Acidic residues" evidence="1">
    <location>
        <begin position="220"/>
        <end position="240"/>
    </location>
</feature>
<evidence type="ECO:0000313" key="3">
    <source>
        <dbReference type="RefSeq" id="XP_022822446.1"/>
    </source>
</evidence>
<feature type="compositionally biased region" description="Basic and acidic residues" evidence="1">
    <location>
        <begin position="202"/>
        <end position="213"/>
    </location>
</feature>
<feature type="compositionally biased region" description="Pro residues" evidence="1">
    <location>
        <begin position="72"/>
        <end position="81"/>
    </location>
</feature>
<feature type="region of interest" description="Disordered" evidence="1">
    <location>
        <begin position="316"/>
        <end position="405"/>
    </location>
</feature>
<feature type="compositionally biased region" description="Basic and acidic residues" evidence="1">
    <location>
        <begin position="327"/>
        <end position="347"/>
    </location>
</feature>
<feature type="region of interest" description="Disordered" evidence="1">
    <location>
        <begin position="1"/>
        <end position="95"/>
    </location>
</feature>
<evidence type="ECO:0000313" key="2">
    <source>
        <dbReference type="Proteomes" id="UP000301870"/>
    </source>
</evidence>
<dbReference type="OrthoDB" id="7476433at2759"/>
<dbReference type="AlphaFoldDB" id="A0A9J7IPC4"/>
<feature type="compositionally biased region" description="Pro residues" evidence="1">
    <location>
        <begin position="373"/>
        <end position="390"/>
    </location>
</feature>
<protein>
    <submittedName>
        <fullName evidence="3">Serine/arginine repetitive matrix protein 1-like isoform X1</fullName>
    </submittedName>
</protein>
<evidence type="ECO:0000256" key="1">
    <source>
        <dbReference type="SAM" id="MobiDB-lite"/>
    </source>
</evidence>
<dbReference type="RefSeq" id="XP_022822446.1">
    <property type="nucleotide sequence ID" value="XM_022966678.1"/>
</dbReference>
<dbReference type="GeneID" id="111353558"/>
<keyword evidence="2" id="KW-1185">Reference proteome</keyword>
<feature type="compositionally biased region" description="Basic residues" evidence="1">
    <location>
        <begin position="244"/>
        <end position="258"/>
    </location>
</feature>